<organism evidence="10 11">
    <name type="scientific">Sarocladium strictum</name>
    <name type="common">Black bundle disease fungus</name>
    <name type="synonym">Acremonium strictum</name>
    <dbReference type="NCBI Taxonomy" id="5046"/>
    <lineage>
        <taxon>Eukaryota</taxon>
        <taxon>Fungi</taxon>
        <taxon>Dikarya</taxon>
        <taxon>Ascomycota</taxon>
        <taxon>Pezizomycotina</taxon>
        <taxon>Sordariomycetes</taxon>
        <taxon>Hypocreomycetidae</taxon>
        <taxon>Hypocreales</taxon>
        <taxon>Sarocladiaceae</taxon>
        <taxon>Sarocladium</taxon>
    </lineage>
</organism>
<evidence type="ECO:0000256" key="7">
    <source>
        <dbReference type="SAM" id="MobiDB-lite"/>
    </source>
</evidence>
<feature type="transmembrane region" description="Helical" evidence="8">
    <location>
        <begin position="366"/>
        <end position="385"/>
    </location>
</feature>
<comment type="subcellular location">
    <subcellularLocation>
        <location evidence="1">Membrane</location>
        <topology evidence="1">Multi-pass membrane protein</topology>
    </subcellularLocation>
</comment>
<feature type="transmembrane region" description="Helical" evidence="8">
    <location>
        <begin position="424"/>
        <end position="447"/>
    </location>
</feature>
<feature type="transmembrane region" description="Helical" evidence="8">
    <location>
        <begin position="54"/>
        <end position="79"/>
    </location>
</feature>
<name>A0AA39G9I7_SARSR</name>
<evidence type="ECO:0000256" key="4">
    <source>
        <dbReference type="ARBA" id="ARBA00022989"/>
    </source>
</evidence>
<evidence type="ECO:0000259" key="9">
    <source>
        <dbReference type="PROSITE" id="PS50850"/>
    </source>
</evidence>
<feature type="transmembrane region" description="Helical" evidence="8">
    <location>
        <begin position="391"/>
        <end position="412"/>
    </location>
</feature>
<feature type="domain" description="Major facilitator superfamily (MFS) profile" evidence="9">
    <location>
        <begin position="56"/>
        <end position="485"/>
    </location>
</feature>
<dbReference type="Pfam" id="PF07690">
    <property type="entry name" value="MFS_1"/>
    <property type="match status" value="1"/>
</dbReference>
<dbReference type="InterPro" id="IPR020846">
    <property type="entry name" value="MFS_dom"/>
</dbReference>
<gene>
    <name evidence="10" type="ORF">NLU13_8902</name>
</gene>
<evidence type="ECO:0000256" key="6">
    <source>
        <dbReference type="ARBA" id="ARBA00023180"/>
    </source>
</evidence>
<feature type="transmembrane region" description="Helical" evidence="8">
    <location>
        <begin position="148"/>
        <end position="170"/>
    </location>
</feature>
<dbReference type="CDD" id="cd17323">
    <property type="entry name" value="MFS_Tpo1_MDR_like"/>
    <property type="match status" value="1"/>
</dbReference>
<comment type="caution">
    <text evidence="10">The sequence shown here is derived from an EMBL/GenBank/DDBJ whole genome shotgun (WGS) entry which is preliminary data.</text>
</comment>
<reference evidence="10" key="1">
    <citation type="submission" date="2022-10" db="EMBL/GenBank/DDBJ databases">
        <title>Determination and structural analysis of whole genome sequence of Sarocladium strictum F4-1.</title>
        <authorList>
            <person name="Hu L."/>
            <person name="Jiang Y."/>
        </authorList>
    </citation>
    <scope>NUCLEOTIDE SEQUENCE</scope>
    <source>
        <strain evidence="10">F4-1</strain>
    </source>
</reference>
<dbReference type="Proteomes" id="UP001175261">
    <property type="component" value="Unassembled WGS sequence"/>
</dbReference>
<dbReference type="PANTHER" id="PTHR23502">
    <property type="entry name" value="MAJOR FACILITATOR SUPERFAMILY"/>
    <property type="match status" value="1"/>
</dbReference>
<feature type="transmembrane region" description="Helical" evidence="8">
    <location>
        <begin position="122"/>
        <end position="142"/>
    </location>
</feature>
<dbReference type="PANTHER" id="PTHR23502:SF68">
    <property type="entry name" value="MULTIDRUG TRANSPORTER, PUTATIVE (AFU_ORTHOLOGUE AFUA_3G01120)-RELATED"/>
    <property type="match status" value="1"/>
</dbReference>
<feature type="transmembrane region" description="Helical" evidence="8">
    <location>
        <begin position="459"/>
        <end position="480"/>
    </location>
</feature>
<evidence type="ECO:0000256" key="1">
    <source>
        <dbReference type="ARBA" id="ARBA00004141"/>
    </source>
</evidence>
<feature type="transmembrane region" description="Helical" evidence="8">
    <location>
        <begin position="211"/>
        <end position="231"/>
    </location>
</feature>
<protein>
    <recommendedName>
        <fullName evidence="9">Major facilitator superfamily (MFS) profile domain-containing protein</fullName>
    </recommendedName>
</protein>
<evidence type="ECO:0000256" key="8">
    <source>
        <dbReference type="SAM" id="Phobius"/>
    </source>
</evidence>
<evidence type="ECO:0000256" key="5">
    <source>
        <dbReference type="ARBA" id="ARBA00023136"/>
    </source>
</evidence>
<keyword evidence="4 8" id="KW-1133">Transmembrane helix</keyword>
<comment type="similarity">
    <text evidence="2">Belongs to the major facilitator superfamily.</text>
</comment>
<dbReference type="InterPro" id="IPR036259">
    <property type="entry name" value="MFS_trans_sf"/>
</dbReference>
<sequence>MAAQDHPRAAVSGAAGGNRKEVDTAQTPHDPDVVDFEGDDDPARPLNWSTPRKITAITIISFNALLSPIGSTISAGAASAIMRDLGTSNEALGAFMTTIYLLGYAFGPFLVAPLSELYGKRILFRVCASLFCIFNIACALANSFNSLVVFRLLAGIAGSCPGTLGASSIADMIPREKRGAAMAAYVLGPTFGPTLGPIIGGNLTPAAGWRWGFWLMAIASGVVGLFTFAFIRESYPYAILKRKTARLRKETGNDGLRSALDKGDKTPRELFAVAILRPFKMLVSPVVFLQSVYAAVMFSYAYLCFTTFPRVFGDQYGFDSGASGLATMGIGIGFIIGLVFCMVVSDRWAASLAKKHGGVAHSTYRIPPLIVGGLFVPVGLFWNGWTAEFQLHWILPILGTGVLGIGIVIVYSTSATYLVDVYSVYSASVMAASATLRCLCGALLPLAGPAMFDALGVGWGNSLLGFISVAFIPLPAVLYYHGDKIR</sequence>
<dbReference type="FunFam" id="1.20.1250.20:FF:000011">
    <property type="entry name" value="MFS multidrug transporter, putative"/>
    <property type="match status" value="1"/>
</dbReference>
<accession>A0AA39G9I7</accession>
<feature type="transmembrane region" description="Helical" evidence="8">
    <location>
        <begin position="91"/>
        <end position="110"/>
    </location>
</feature>
<evidence type="ECO:0000256" key="2">
    <source>
        <dbReference type="ARBA" id="ARBA00008335"/>
    </source>
</evidence>
<keyword evidence="3 8" id="KW-0812">Transmembrane</keyword>
<feature type="region of interest" description="Disordered" evidence="7">
    <location>
        <begin position="1"/>
        <end position="46"/>
    </location>
</feature>
<proteinExistence type="inferred from homology"/>
<dbReference type="EMBL" id="JAPDFR010000009">
    <property type="protein sequence ID" value="KAK0382986.1"/>
    <property type="molecule type" value="Genomic_DNA"/>
</dbReference>
<keyword evidence="5 8" id="KW-0472">Membrane</keyword>
<keyword evidence="11" id="KW-1185">Reference proteome</keyword>
<feature type="transmembrane region" description="Helical" evidence="8">
    <location>
        <begin position="323"/>
        <end position="345"/>
    </location>
</feature>
<dbReference type="Gene3D" id="1.20.1250.20">
    <property type="entry name" value="MFS general substrate transporter like domains"/>
    <property type="match status" value="1"/>
</dbReference>
<evidence type="ECO:0000256" key="3">
    <source>
        <dbReference type="ARBA" id="ARBA00022692"/>
    </source>
</evidence>
<evidence type="ECO:0000313" key="10">
    <source>
        <dbReference type="EMBL" id="KAK0382986.1"/>
    </source>
</evidence>
<dbReference type="SUPFAM" id="SSF103473">
    <property type="entry name" value="MFS general substrate transporter"/>
    <property type="match status" value="1"/>
</dbReference>
<dbReference type="GO" id="GO:0016020">
    <property type="term" value="C:membrane"/>
    <property type="evidence" value="ECO:0007669"/>
    <property type="project" value="UniProtKB-SubCell"/>
</dbReference>
<feature type="transmembrane region" description="Helical" evidence="8">
    <location>
        <begin position="282"/>
        <end position="303"/>
    </location>
</feature>
<dbReference type="InterPro" id="IPR011701">
    <property type="entry name" value="MFS"/>
</dbReference>
<dbReference type="GO" id="GO:0022857">
    <property type="term" value="F:transmembrane transporter activity"/>
    <property type="evidence" value="ECO:0007669"/>
    <property type="project" value="InterPro"/>
</dbReference>
<keyword evidence="6" id="KW-0325">Glycoprotein</keyword>
<dbReference type="PROSITE" id="PS50850">
    <property type="entry name" value="MFS"/>
    <property type="match status" value="1"/>
</dbReference>
<evidence type="ECO:0000313" key="11">
    <source>
        <dbReference type="Proteomes" id="UP001175261"/>
    </source>
</evidence>
<dbReference type="AlphaFoldDB" id="A0AA39G9I7"/>
<feature type="transmembrane region" description="Helical" evidence="8">
    <location>
        <begin position="182"/>
        <end position="199"/>
    </location>
</feature>